<evidence type="ECO:0000313" key="5">
    <source>
        <dbReference type="EMBL" id="KAB0793868.1"/>
    </source>
</evidence>
<accession>A0A5N4A9D8</accession>
<dbReference type="InterPro" id="IPR005662">
    <property type="entry name" value="GTPase_Era-like"/>
</dbReference>
<evidence type="ECO:0000256" key="3">
    <source>
        <dbReference type="ARBA" id="ARBA00030975"/>
    </source>
</evidence>
<dbReference type="NCBIfam" id="TIGR00231">
    <property type="entry name" value="small_GTP"/>
    <property type="match status" value="1"/>
</dbReference>
<dbReference type="PRINTS" id="PR00326">
    <property type="entry name" value="GTP1OBG"/>
</dbReference>
<dbReference type="SUPFAM" id="SSF52540">
    <property type="entry name" value="P-loop containing nucleoside triphosphate hydrolases"/>
    <property type="match status" value="1"/>
</dbReference>
<dbReference type="InterPro" id="IPR006073">
    <property type="entry name" value="GTP-bd"/>
</dbReference>
<dbReference type="Gene3D" id="3.40.50.300">
    <property type="entry name" value="P-loop containing nucleotide triphosphate hydrolases"/>
    <property type="match status" value="1"/>
</dbReference>
<evidence type="ECO:0000256" key="2">
    <source>
        <dbReference type="ARBA" id="ARBA00019149"/>
    </source>
</evidence>
<feature type="domain" description="G" evidence="4">
    <location>
        <begin position="45"/>
        <end position="103"/>
    </location>
</feature>
<gene>
    <name evidence="5" type="ORF">PPYR_13488</name>
</gene>
<dbReference type="GO" id="GO:0043024">
    <property type="term" value="F:ribosomal small subunit binding"/>
    <property type="evidence" value="ECO:0007669"/>
    <property type="project" value="TreeGrafter"/>
</dbReference>
<dbReference type="GO" id="GO:0005759">
    <property type="term" value="C:mitochondrial matrix"/>
    <property type="evidence" value="ECO:0007669"/>
    <property type="project" value="TreeGrafter"/>
</dbReference>
<dbReference type="PANTHER" id="PTHR42698">
    <property type="entry name" value="GTPASE ERA"/>
    <property type="match status" value="1"/>
</dbReference>
<proteinExistence type="inferred from homology"/>
<evidence type="ECO:0000259" key="4">
    <source>
        <dbReference type="Pfam" id="PF01926"/>
    </source>
</evidence>
<reference evidence="5 6" key="1">
    <citation type="journal article" date="2018" name="Elife">
        <title>Firefly genomes illuminate parallel origins of bioluminescence in beetles.</title>
        <authorList>
            <person name="Fallon T.R."/>
            <person name="Lower S.E."/>
            <person name="Chang C.H."/>
            <person name="Bessho-Uehara M."/>
            <person name="Martin G.J."/>
            <person name="Bewick A.J."/>
            <person name="Behringer M."/>
            <person name="Debat H.J."/>
            <person name="Wong I."/>
            <person name="Day J.C."/>
            <person name="Suvorov A."/>
            <person name="Silva C.J."/>
            <person name="Stanger-Hall K.F."/>
            <person name="Hall D.W."/>
            <person name="Schmitz R.J."/>
            <person name="Nelson D.R."/>
            <person name="Lewis S.M."/>
            <person name="Shigenobu S."/>
            <person name="Bybee S.M."/>
            <person name="Larracuente A.M."/>
            <person name="Oba Y."/>
            <person name="Weng J.K."/>
        </authorList>
    </citation>
    <scope>NUCLEOTIDE SEQUENCE [LARGE SCALE GENOMIC DNA]</scope>
    <source>
        <strain evidence="5">1611_PpyrPB1</strain>
        <tissue evidence="5">Whole body</tissue>
    </source>
</reference>
<protein>
    <recommendedName>
        <fullName evidence="2">GTPase Era, mitochondrial</fullName>
    </recommendedName>
    <alternativeName>
        <fullName evidence="3">ERA-like protein 1</fullName>
    </alternativeName>
</protein>
<dbReference type="EMBL" id="VVIM01000009">
    <property type="protein sequence ID" value="KAB0793868.1"/>
    <property type="molecule type" value="Genomic_DNA"/>
</dbReference>
<evidence type="ECO:0000313" key="6">
    <source>
        <dbReference type="Proteomes" id="UP000327044"/>
    </source>
</evidence>
<dbReference type="Pfam" id="PF01926">
    <property type="entry name" value="MMR_HSR1"/>
    <property type="match status" value="1"/>
</dbReference>
<evidence type="ECO:0000256" key="1">
    <source>
        <dbReference type="ARBA" id="ARBA00007921"/>
    </source>
</evidence>
<dbReference type="AlphaFoldDB" id="A0A5N4A9D8"/>
<organism evidence="5 6">
    <name type="scientific">Photinus pyralis</name>
    <name type="common">Common eastern firefly</name>
    <name type="synonym">Lampyris pyralis</name>
    <dbReference type="NCBI Taxonomy" id="7054"/>
    <lineage>
        <taxon>Eukaryota</taxon>
        <taxon>Metazoa</taxon>
        <taxon>Ecdysozoa</taxon>
        <taxon>Arthropoda</taxon>
        <taxon>Hexapoda</taxon>
        <taxon>Insecta</taxon>
        <taxon>Pterygota</taxon>
        <taxon>Neoptera</taxon>
        <taxon>Endopterygota</taxon>
        <taxon>Coleoptera</taxon>
        <taxon>Polyphaga</taxon>
        <taxon>Elateriformia</taxon>
        <taxon>Elateroidea</taxon>
        <taxon>Lampyridae</taxon>
        <taxon>Lampyrinae</taxon>
        <taxon>Photinus</taxon>
    </lineage>
</organism>
<sequence length="109" mass="12425">MNCFKLSKIHFRLYISKEIIRKCNTLQNSAYKEHENSHESQSLVKVAVIGMPNAGKSTFINYLMDRKVCPTSSKVHTTRTKASAIFTHGNTQIVFLDTPGLVNNNVRRR</sequence>
<dbReference type="GO" id="GO:0000028">
    <property type="term" value="P:ribosomal small subunit assembly"/>
    <property type="evidence" value="ECO:0007669"/>
    <property type="project" value="TreeGrafter"/>
</dbReference>
<dbReference type="GO" id="GO:0005525">
    <property type="term" value="F:GTP binding"/>
    <property type="evidence" value="ECO:0007669"/>
    <property type="project" value="InterPro"/>
</dbReference>
<dbReference type="InterPro" id="IPR005225">
    <property type="entry name" value="Small_GTP-bd"/>
</dbReference>
<keyword evidence="6" id="KW-1185">Reference proteome</keyword>
<dbReference type="Proteomes" id="UP000327044">
    <property type="component" value="Unassembled WGS sequence"/>
</dbReference>
<dbReference type="InParanoid" id="A0A5N4A9D8"/>
<name>A0A5N4A9D8_PHOPY</name>
<dbReference type="PANTHER" id="PTHR42698:SF1">
    <property type="entry name" value="GTPASE ERA, MITOCHONDRIAL"/>
    <property type="match status" value="1"/>
</dbReference>
<comment type="caution">
    <text evidence="5">The sequence shown here is derived from an EMBL/GenBank/DDBJ whole genome shotgun (WGS) entry which is preliminary data.</text>
</comment>
<dbReference type="GO" id="GO:0019843">
    <property type="term" value="F:rRNA binding"/>
    <property type="evidence" value="ECO:0007669"/>
    <property type="project" value="TreeGrafter"/>
</dbReference>
<comment type="similarity">
    <text evidence="1">Belongs to the TRAFAC class TrmE-Era-EngA-EngB-Septin-like GTPase superfamily. Era GTPase family.</text>
</comment>
<dbReference type="InterPro" id="IPR027417">
    <property type="entry name" value="P-loop_NTPase"/>
</dbReference>